<gene>
    <name evidence="2" type="ORF">IC230_19805</name>
</gene>
<dbReference type="SUPFAM" id="SSF52317">
    <property type="entry name" value="Class I glutamine amidotransferase-like"/>
    <property type="match status" value="1"/>
</dbReference>
<feature type="domain" description="DJ-1/PfpI" evidence="1">
    <location>
        <begin position="34"/>
        <end position="138"/>
    </location>
</feature>
<keyword evidence="3" id="KW-1185">Reference proteome</keyword>
<dbReference type="InterPro" id="IPR029062">
    <property type="entry name" value="Class_I_gatase-like"/>
</dbReference>
<dbReference type="EMBL" id="JACXAA010000007">
    <property type="protein sequence ID" value="MBD2755156.1"/>
    <property type="molecule type" value="Genomic_DNA"/>
</dbReference>
<name>A0A927GEZ3_9BACT</name>
<protein>
    <submittedName>
        <fullName evidence="2">DJ-1/PfpI family protein</fullName>
    </submittedName>
</protein>
<proteinExistence type="predicted"/>
<accession>A0A927GEZ3</accession>
<evidence type="ECO:0000313" key="2">
    <source>
        <dbReference type="EMBL" id="MBD2755156.1"/>
    </source>
</evidence>
<dbReference type="InterPro" id="IPR002818">
    <property type="entry name" value="DJ-1/PfpI"/>
</dbReference>
<evidence type="ECO:0000259" key="1">
    <source>
        <dbReference type="Pfam" id="PF01965"/>
    </source>
</evidence>
<comment type="caution">
    <text evidence="2">The sequence shown here is derived from an EMBL/GenBank/DDBJ whole genome shotgun (WGS) entry which is preliminary data.</text>
</comment>
<evidence type="ECO:0000313" key="3">
    <source>
        <dbReference type="Proteomes" id="UP000653797"/>
    </source>
</evidence>
<dbReference type="RefSeq" id="WP_191040772.1">
    <property type="nucleotide sequence ID" value="NZ_JACXAA010000007.1"/>
</dbReference>
<dbReference type="Proteomes" id="UP000653797">
    <property type="component" value="Unassembled WGS sequence"/>
</dbReference>
<dbReference type="Pfam" id="PF01965">
    <property type="entry name" value="DJ-1_PfpI"/>
    <property type="match status" value="1"/>
</dbReference>
<sequence>MNYSPFTRVTYAKTKLVPSRNWLFGSSTYQKQDTVYLFVFDGYANWEPTYATIGLTKFSLYRVKTFIVDEHPICSMGGLSLQPDLTIEEVDLSRINLLILPGGYNVCEKGNNQQVVTLVKQLIQQQTQVAVICGATTISRGH</sequence>
<reference evidence="2" key="1">
    <citation type="submission" date="2020-09" db="EMBL/GenBank/DDBJ databases">
        <authorList>
            <person name="Kim M.K."/>
        </authorList>
    </citation>
    <scope>NUCLEOTIDE SEQUENCE</scope>
    <source>
        <strain evidence="2">BT704</strain>
    </source>
</reference>
<dbReference type="AlphaFoldDB" id="A0A927GEZ3"/>
<dbReference type="Gene3D" id="3.40.50.880">
    <property type="match status" value="1"/>
</dbReference>
<organism evidence="2 3">
    <name type="scientific">Spirosoma validum</name>
    <dbReference type="NCBI Taxonomy" id="2771355"/>
    <lineage>
        <taxon>Bacteria</taxon>
        <taxon>Pseudomonadati</taxon>
        <taxon>Bacteroidota</taxon>
        <taxon>Cytophagia</taxon>
        <taxon>Cytophagales</taxon>
        <taxon>Cytophagaceae</taxon>
        <taxon>Spirosoma</taxon>
    </lineage>
</organism>